<dbReference type="InterPro" id="IPR036249">
    <property type="entry name" value="Thioredoxin-like_sf"/>
</dbReference>
<comment type="caution">
    <text evidence="2">The sequence shown here is derived from an EMBL/GenBank/DDBJ whole genome shotgun (WGS) entry which is preliminary data.</text>
</comment>
<feature type="region of interest" description="Disordered" evidence="1">
    <location>
        <begin position="1"/>
        <end position="28"/>
    </location>
</feature>
<feature type="compositionally biased region" description="Polar residues" evidence="1">
    <location>
        <begin position="1"/>
        <end position="20"/>
    </location>
</feature>
<organism evidence="2 3">
    <name type="scientific">Lupinus luteus</name>
    <name type="common">European yellow lupine</name>
    <dbReference type="NCBI Taxonomy" id="3873"/>
    <lineage>
        <taxon>Eukaryota</taxon>
        <taxon>Viridiplantae</taxon>
        <taxon>Streptophyta</taxon>
        <taxon>Embryophyta</taxon>
        <taxon>Tracheophyta</taxon>
        <taxon>Spermatophyta</taxon>
        <taxon>Magnoliopsida</taxon>
        <taxon>eudicotyledons</taxon>
        <taxon>Gunneridae</taxon>
        <taxon>Pentapetalae</taxon>
        <taxon>rosids</taxon>
        <taxon>fabids</taxon>
        <taxon>Fabales</taxon>
        <taxon>Fabaceae</taxon>
        <taxon>Papilionoideae</taxon>
        <taxon>50 kb inversion clade</taxon>
        <taxon>genistoids sensu lato</taxon>
        <taxon>core genistoids</taxon>
        <taxon>Genisteae</taxon>
        <taxon>Lupinus</taxon>
    </lineage>
</organism>
<dbReference type="EMBL" id="CAXHTB010000008">
    <property type="protein sequence ID" value="CAL0310811.1"/>
    <property type="molecule type" value="Genomic_DNA"/>
</dbReference>
<accession>A0AAV1WPU2</accession>
<evidence type="ECO:0000313" key="2">
    <source>
        <dbReference type="EMBL" id="CAL0310811.1"/>
    </source>
</evidence>
<dbReference type="SUPFAM" id="SSF52833">
    <property type="entry name" value="Thioredoxin-like"/>
    <property type="match status" value="1"/>
</dbReference>
<name>A0AAV1WPU2_LUPLU</name>
<dbReference type="Proteomes" id="UP001497480">
    <property type="component" value="Unassembled WGS sequence"/>
</dbReference>
<evidence type="ECO:0000256" key="1">
    <source>
        <dbReference type="SAM" id="MobiDB-lite"/>
    </source>
</evidence>
<gene>
    <name evidence="2" type="ORF">LLUT_LOCUS11871</name>
</gene>
<dbReference type="AlphaFoldDB" id="A0AAV1WPU2"/>
<protein>
    <submittedName>
        <fullName evidence="2">Uncharacterized protein</fullName>
    </submittedName>
</protein>
<keyword evidence="3" id="KW-1185">Reference proteome</keyword>
<proteinExistence type="predicted"/>
<sequence>MQNNHPDQPKTKTSLYSTPRSLHAHPDLDDEEEHFDDFSAFDHSASHKKEDKHVVVLKEHNFTIIVENNRFVMWVFNAPWCGDCYNQGRCHEGVGIGTLI</sequence>
<reference evidence="2 3" key="1">
    <citation type="submission" date="2024-03" db="EMBL/GenBank/DDBJ databases">
        <authorList>
            <person name="Martinez-Hernandez J."/>
        </authorList>
    </citation>
    <scope>NUCLEOTIDE SEQUENCE [LARGE SCALE GENOMIC DNA]</scope>
</reference>
<dbReference type="Gene3D" id="3.40.30.10">
    <property type="entry name" value="Glutaredoxin"/>
    <property type="match status" value="1"/>
</dbReference>
<evidence type="ECO:0000313" key="3">
    <source>
        <dbReference type="Proteomes" id="UP001497480"/>
    </source>
</evidence>